<feature type="transmembrane region" description="Helical" evidence="1">
    <location>
        <begin position="157"/>
        <end position="179"/>
    </location>
</feature>
<feature type="transmembrane region" description="Helical" evidence="1">
    <location>
        <begin position="191"/>
        <end position="212"/>
    </location>
</feature>
<name>A0A6N7EJV5_9MICO</name>
<dbReference type="RefSeq" id="WP_152196690.1">
    <property type="nucleotide sequence ID" value="NZ_VUKD01000007.1"/>
</dbReference>
<feature type="transmembrane region" description="Helical" evidence="1">
    <location>
        <begin position="113"/>
        <end position="137"/>
    </location>
</feature>
<evidence type="ECO:0000313" key="2">
    <source>
        <dbReference type="EMBL" id="MPV37343.1"/>
    </source>
</evidence>
<sequence>MVVYNELISITAGAGLLGFAKFLSDLIRKQRIDSEGWAAFFGVTGLLLFVLGLHTTVTWPYGGDGFEYANIAFGQPAAGFGALLLLAAVYLWRHRSLYAGDVDGVNAKTLEGLKPASIFVGVLGLGMAVIAISFVRYQLGAAPPEEPITGRFGHLPLIEALFLGGLWGVVALGALLFAIAFWTGRPHLLRWAVWAFAIGGVAFALFGAMNFYTHIGMYYNIANGTMIKW</sequence>
<feature type="transmembrane region" description="Helical" evidence="1">
    <location>
        <begin position="6"/>
        <end position="24"/>
    </location>
</feature>
<protein>
    <submittedName>
        <fullName evidence="2">DUF981 family protein</fullName>
    </submittedName>
</protein>
<accession>A0A6N7EJV5</accession>
<feature type="transmembrane region" description="Helical" evidence="1">
    <location>
        <begin position="36"/>
        <end position="59"/>
    </location>
</feature>
<dbReference type="Proteomes" id="UP000437709">
    <property type="component" value="Unassembled WGS sequence"/>
</dbReference>
<organism evidence="2 3">
    <name type="scientific">Georgenia subflava</name>
    <dbReference type="NCBI Taxonomy" id="1622177"/>
    <lineage>
        <taxon>Bacteria</taxon>
        <taxon>Bacillati</taxon>
        <taxon>Actinomycetota</taxon>
        <taxon>Actinomycetes</taxon>
        <taxon>Micrococcales</taxon>
        <taxon>Bogoriellaceae</taxon>
        <taxon>Georgenia</taxon>
    </lineage>
</organism>
<keyword evidence="1" id="KW-1133">Transmembrane helix</keyword>
<gene>
    <name evidence="2" type="ORF">GB881_09830</name>
</gene>
<comment type="caution">
    <text evidence="2">The sequence shown here is derived from an EMBL/GenBank/DDBJ whole genome shotgun (WGS) entry which is preliminary data.</text>
</comment>
<proteinExistence type="predicted"/>
<feature type="transmembrane region" description="Helical" evidence="1">
    <location>
        <begin position="71"/>
        <end position="92"/>
    </location>
</feature>
<dbReference type="Pfam" id="PF06168">
    <property type="entry name" value="DUF981"/>
    <property type="match status" value="1"/>
</dbReference>
<reference evidence="2 3" key="1">
    <citation type="submission" date="2019-10" db="EMBL/GenBank/DDBJ databases">
        <title>Georgenia wutianyii sp. nov. and Georgenia yuyongxinii sp. nov. isolated from plateau pika (Ochotona curzoniae) in the Qinghai-Tibet plateau of China.</title>
        <authorList>
            <person name="Tian Z."/>
        </authorList>
    </citation>
    <scope>NUCLEOTIDE SEQUENCE [LARGE SCALE GENOMIC DNA]</scope>
    <source>
        <strain evidence="2 3">JCM 19765</strain>
    </source>
</reference>
<evidence type="ECO:0000256" key="1">
    <source>
        <dbReference type="SAM" id="Phobius"/>
    </source>
</evidence>
<dbReference type="AlphaFoldDB" id="A0A6N7EJV5"/>
<dbReference type="EMBL" id="WHPC01000033">
    <property type="protein sequence ID" value="MPV37343.1"/>
    <property type="molecule type" value="Genomic_DNA"/>
</dbReference>
<keyword evidence="1" id="KW-0472">Membrane</keyword>
<keyword evidence="1" id="KW-0812">Transmembrane</keyword>
<dbReference type="InterPro" id="IPR009324">
    <property type="entry name" value="DUF981"/>
</dbReference>
<keyword evidence="3" id="KW-1185">Reference proteome</keyword>
<evidence type="ECO:0000313" key="3">
    <source>
        <dbReference type="Proteomes" id="UP000437709"/>
    </source>
</evidence>